<feature type="chain" id="PRO_5045336360" evidence="4">
    <location>
        <begin position="22"/>
        <end position="678"/>
    </location>
</feature>
<dbReference type="Pfam" id="PF07971">
    <property type="entry name" value="Glyco_hydro_92"/>
    <property type="match status" value="2"/>
</dbReference>
<keyword evidence="8" id="KW-1185">Reference proteome</keyword>
<accession>A0ABV5CED7</accession>
<reference evidence="7 8" key="1">
    <citation type="submission" date="2024-04" db="EMBL/GenBank/DDBJ databases">
        <title>Albibacterium profundi sp. nov., isolated from sediment of the Challenger Deep of Mariana Trench.</title>
        <authorList>
            <person name="Wang Y."/>
        </authorList>
    </citation>
    <scope>NUCLEOTIDE SEQUENCE [LARGE SCALE GENOMIC DNA]</scope>
    <source>
        <strain evidence="7 8">RHL897</strain>
    </source>
</reference>
<feature type="domain" description="Glycosyl hydrolase family 92" evidence="5">
    <location>
        <begin position="244"/>
        <end position="388"/>
    </location>
</feature>
<proteinExistence type="predicted"/>
<keyword evidence="7" id="KW-0378">Hydrolase</keyword>
<dbReference type="PANTHER" id="PTHR12143">
    <property type="entry name" value="PEPTIDE N-GLYCANASE PNGASE -RELATED"/>
    <property type="match status" value="1"/>
</dbReference>
<evidence type="ECO:0000256" key="2">
    <source>
        <dbReference type="ARBA" id="ARBA00011245"/>
    </source>
</evidence>
<dbReference type="Gene3D" id="1.20.1050.60">
    <property type="entry name" value="alpha-1,2-mannosidase"/>
    <property type="match status" value="1"/>
</dbReference>
<evidence type="ECO:0000256" key="4">
    <source>
        <dbReference type="SAM" id="SignalP"/>
    </source>
</evidence>
<dbReference type="Pfam" id="PF17678">
    <property type="entry name" value="Glyco_hydro_92N"/>
    <property type="match status" value="1"/>
</dbReference>
<dbReference type="SUPFAM" id="SSF48208">
    <property type="entry name" value="Six-hairpin glycosidases"/>
    <property type="match status" value="1"/>
</dbReference>
<protein>
    <submittedName>
        <fullName evidence="7">Glycoside hydrolase domain-containing protein</fullName>
    </submittedName>
</protein>
<dbReference type="InterPro" id="IPR008928">
    <property type="entry name" value="6-hairpin_glycosidase_sf"/>
</dbReference>
<comment type="caution">
    <text evidence="7">The sequence shown here is derived from an EMBL/GenBank/DDBJ whole genome shotgun (WGS) entry which is preliminary data.</text>
</comment>
<evidence type="ECO:0000259" key="6">
    <source>
        <dbReference type="Pfam" id="PF17678"/>
    </source>
</evidence>
<dbReference type="InterPro" id="IPR014718">
    <property type="entry name" value="GH-type_carb-bd"/>
</dbReference>
<name>A0ABV5CED7_9SPHI</name>
<dbReference type="GO" id="GO:0016787">
    <property type="term" value="F:hydrolase activity"/>
    <property type="evidence" value="ECO:0007669"/>
    <property type="project" value="UniProtKB-KW"/>
</dbReference>
<comment type="subunit">
    <text evidence="2">Monomer.</text>
</comment>
<dbReference type="InterPro" id="IPR050883">
    <property type="entry name" value="PNGase"/>
</dbReference>
<dbReference type="Proteomes" id="UP001580928">
    <property type="component" value="Unassembled WGS sequence"/>
</dbReference>
<dbReference type="InterPro" id="IPR012939">
    <property type="entry name" value="Glyco_hydro_92"/>
</dbReference>
<organism evidence="7 8">
    <name type="scientific">Albibacterium profundi</name>
    <dbReference type="NCBI Taxonomy" id="3134906"/>
    <lineage>
        <taxon>Bacteria</taxon>
        <taxon>Pseudomonadati</taxon>
        <taxon>Bacteroidota</taxon>
        <taxon>Sphingobacteriia</taxon>
        <taxon>Sphingobacteriales</taxon>
        <taxon>Sphingobacteriaceae</taxon>
        <taxon>Albibacterium</taxon>
    </lineage>
</organism>
<feature type="signal peptide" evidence="4">
    <location>
        <begin position="1"/>
        <end position="21"/>
    </location>
</feature>
<keyword evidence="4" id="KW-0732">Signal</keyword>
<evidence type="ECO:0000256" key="1">
    <source>
        <dbReference type="ARBA" id="ARBA00001913"/>
    </source>
</evidence>
<evidence type="ECO:0000313" key="8">
    <source>
        <dbReference type="Proteomes" id="UP001580928"/>
    </source>
</evidence>
<feature type="domain" description="Glycosyl hydrolase family 92 N-terminal" evidence="6">
    <location>
        <begin position="25"/>
        <end position="202"/>
    </location>
</feature>
<dbReference type="Gene3D" id="3.30.2080.10">
    <property type="entry name" value="GH92 mannosidase domain"/>
    <property type="match status" value="2"/>
</dbReference>
<evidence type="ECO:0000259" key="5">
    <source>
        <dbReference type="Pfam" id="PF07971"/>
    </source>
</evidence>
<dbReference type="RefSeq" id="WP_375557456.1">
    <property type="nucleotide sequence ID" value="NZ_JBBVGT010000002.1"/>
</dbReference>
<evidence type="ECO:0000256" key="3">
    <source>
        <dbReference type="ARBA" id="ARBA00022837"/>
    </source>
</evidence>
<gene>
    <name evidence="7" type="ORF">WKR92_08775</name>
</gene>
<evidence type="ECO:0000313" key="7">
    <source>
        <dbReference type="EMBL" id="MFB5945925.1"/>
    </source>
</evidence>
<feature type="domain" description="Glycosyl hydrolase family 92" evidence="5">
    <location>
        <begin position="408"/>
        <end position="659"/>
    </location>
</feature>
<dbReference type="Gene3D" id="1.20.1610.10">
    <property type="entry name" value="alpha-1,2-mannosidases domains"/>
    <property type="match status" value="1"/>
</dbReference>
<dbReference type="InterPro" id="IPR041371">
    <property type="entry name" value="GH92_N"/>
</dbReference>
<dbReference type="EMBL" id="JBBVGT010000002">
    <property type="protein sequence ID" value="MFB5945925.1"/>
    <property type="molecule type" value="Genomic_DNA"/>
</dbReference>
<dbReference type="PANTHER" id="PTHR12143:SF39">
    <property type="entry name" value="SECRETED PROTEIN"/>
    <property type="match status" value="1"/>
</dbReference>
<sequence length="678" mass="77338">MNKILRLLFLISFLGAQTTFAQSEYVNVFLGSSGDHGQLSPAASSPFSQLSILPQTYPTLHVGYEHLAKEVLGFTHNRMEGVGCQGSGGLIMVKPFLGEADDKERLSETNENAGPGFYEIDFEEGISAMFSVNENFGIHEYHFPDGAKGLSVNLQHSLNNAFVDNEYRIEDGMVLGKVRSKSTCHAGTYTIYYAIQVSGDVDWGQDGNFLTAHLDEKANKVEFRIAFSSVDISYAKQRLLDNEKLDYQALKRKSEKRWNGFLSKIEVKGDEERKALFYSLLYRTLQSPFLTSEADGSYRGTDGEIHQSKGNRYHGWAIWDNYKTQLPLLELVYPSMYQDVVSSISDLYRYGKYDFAGPHEPANTVRTEHAAVVLLDAKKKGYDIHFDAIKDSLIRDTARFDFSKPDKYLEAAYDMWVMSELFEGDESQHYLERAKTYREVWNREFKDLTKRDVDRMSARNMYQGTIRQYRWNVPFDVQGLVELAGGKDAFTAQVDDFFDNHYFNRANEPDQQSPTMYYASNKPWRYQSLVQELAVDTVIQYYFNDNSRGISPHIDRIYKNEPKAFVRTMDDDAGAMSGWFVMTALGLHQPLIGEPVYYLNVPLFKEVKLDNEGMPLTISVVNYSVDNRYIKKVTLNGEELGRLWLRKDEIAGGGELVIEASAEPTQYGADNIWISSID</sequence>
<dbReference type="Gene3D" id="2.70.98.10">
    <property type="match status" value="1"/>
</dbReference>
<comment type="cofactor">
    <cofactor evidence="1">
        <name>Ca(2+)</name>
        <dbReference type="ChEBI" id="CHEBI:29108"/>
    </cofactor>
</comment>
<keyword evidence="3" id="KW-0106">Calcium</keyword>